<dbReference type="EMBL" id="DRWN01000013">
    <property type="protein sequence ID" value="HHK67756.1"/>
    <property type="molecule type" value="Genomic_DNA"/>
</dbReference>
<dbReference type="PANTHER" id="PTHR10277">
    <property type="entry name" value="HOMOCITRATE SYNTHASE-RELATED"/>
    <property type="match status" value="1"/>
</dbReference>
<comment type="caution">
    <text evidence="2">The sequence shown here is derived from an EMBL/GenBank/DDBJ whole genome shotgun (WGS) entry which is preliminary data.</text>
</comment>
<accession>A0A7C5LD77</accession>
<reference evidence="2" key="1">
    <citation type="journal article" date="2020" name="mSystems">
        <title>Genome- and Community-Level Interaction Insights into Carbon Utilization and Element Cycling Functions of Hydrothermarchaeota in Hydrothermal Sediment.</title>
        <authorList>
            <person name="Zhou Z."/>
            <person name="Liu Y."/>
            <person name="Xu W."/>
            <person name="Pan J."/>
            <person name="Luo Z.H."/>
            <person name="Li M."/>
        </authorList>
    </citation>
    <scope>NUCLEOTIDE SEQUENCE [LARGE SCALE GENOMIC DNA]</scope>
    <source>
        <strain evidence="2">SpSt-1056</strain>
    </source>
</reference>
<dbReference type="InterPro" id="IPR013785">
    <property type="entry name" value="Aldolase_TIM"/>
</dbReference>
<dbReference type="Pfam" id="PF00682">
    <property type="entry name" value="HMGL-like"/>
    <property type="match status" value="1"/>
</dbReference>
<feature type="domain" description="Pyruvate carboxyltransferase" evidence="1">
    <location>
        <begin position="4"/>
        <end position="261"/>
    </location>
</feature>
<gene>
    <name evidence="2" type="ORF">ENM11_01180</name>
</gene>
<dbReference type="GO" id="GO:0003852">
    <property type="term" value="F:2-isopropylmalate synthase activity"/>
    <property type="evidence" value="ECO:0007669"/>
    <property type="project" value="TreeGrafter"/>
</dbReference>
<sequence length="463" mass="51557">MMTTTLLDTTLREGELFRVLKTGAKVELVRRLADAGLKRIELTVDYPPRTTREDVEPVLKAAKDCGQETVLHGRALKQDVEAAAKYDAYGVAVYISPTKLHRVHKLHGMSLEEAVERLVEAVSLAGSYGFRYVRATVEDASRFFVDGEFQTLVSVIEKLAEAGASLVSVPDTAGLLSPRTSSQFIRSLRQSTSTPLAAHFHNDYGMASPNTVEAILEGVAEAHVTLMGVGDRNGIADLYEVVATLEDIHNIHLGVDRSKVRSLYSFFGKIAGLRLPWRHPLSDEAKTLRAGVHQAMAVEKPEGYMPKKKLELDFGNPVFHIGVYTSHRLVAMLTGLDPGDPRVRAATETLAQRARERKNGLRYSDLRDVLKSMLDVDVSPDVVERYMKHERVYLLAKLNPQYDVEKILRELAAWDDVENVDEVYGDVDVVVVGRLTSSRDNIVERFRTFFAEGIEDLKVLVAD</sequence>
<dbReference type="AlphaFoldDB" id="A0A7C5LD77"/>
<dbReference type="PANTHER" id="PTHR10277:SF63">
    <property type="entry name" value="HOMOCITRATE SYNTHASE"/>
    <property type="match status" value="1"/>
</dbReference>
<proteinExistence type="predicted"/>
<dbReference type="SUPFAM" id="SSF51569">
    <property type="entry name" value="Aldolase"/>
    <property type="match status" value="1"/>
</dbReference>
<dbReference type="InterPro" id="IPR000891">
    <property type="entry name" value="PYR_CT"/>
</dbReference>
<evidence type="ECO:0000313" key="2">
    <source>
        <dbReference type="EMBL" id="HHK67756.1"/>
    </source>
</evidence>
<organism evidence="2">
    <name type="scientific">Caldiarchaeum subterraneum</name>
    <dbReference type="NCBI Taxonomy" id="311458"/>
    <lineage>
        <taxon>Archaea</taxon>
        <taxon>Nitrososphaerota</taxon>
        <taxon>Candidatus Caldarchaeales</taxon>
        <taxon>Candidatus Caldarchaeaceae</taxon>
        <taxon>Candidatus Caldarchaeum</taxon>
    </lineage>
</organism>
<dbReference type="CDD" id="cd03174">
    <property type="entry name" value="DRE_TIM_metallolyase"/>
    <property type="match status" value="1"/>
</dbReference>
<protein>
    <recommendedName>
        <fullName evidence="1">Pyruvate carboxyltransferase domain-containing protein</fullName>
    </recommendedName>
</protein>
<dbReference type="InterPro" id="IPR050073">
    <property type="entry name" value="2-IPM_HCS-like"/>
</dbReference>
<dbReference type="GO" id="GO:0009098">
    <property type="term" value="P:L-leucine biosynthetic process"/>
    <property type="evidence" value="ECO:0007669"/>
    <property type="project" value="TreeGrafter"/>
</dbReference>
<evidence type="ECO:0000259" key="1">
    <source>
        <dbReference type="PROSITE" id="PS50991"/>
    </source>
</evidence>
<dbReference type="PROSITE" id="PS50991">
    <property type="entry name" value="PYR_CT"/>
    <property type="match status" value="1"/>
</dbReference>
<name>A0A7C5LD77_CALS0</name>
<dbReference type="Gene3D" id="3.20.20.70">
    <property type="entry name" value="Aldolase class I"/>
    <property type="match status" value="1"/>
</dbReference>